<organism evidence="2 3">
    <name type="scientific">Rattus norvegicus</name>
    <name type="common">Rat</name>
    <dbReference type="NCBI Taxonomy" id="10116"/>
    <lineage>
        <taxon>Eukaryota</taxon>
        <taxon>Metazoa</taxon>
        <taxon>Chordata</taxon>
        <taxon>Craniata</taxon>
        <taxon>Vertebrata</taxon>
        <taxon>Euteleostomi</taxon>
        <taxon>Mammalia</taxon>
        <taxon>Eutheria</taxon>
        <taxon>Euarchontoglires</taxon>
        <taxon>Glires</taxon>
        <taxon>Rodentia</taxon>
        <taxon>Myomorpha</taxon>
        <taxon>Muroidea</taxon>
        <taxon>Muridae</taxon>
        <taxon>Murinae</taxon>
        <taxon>Rattus</taxon>
    </lineage>
</organism>
<proteinExistence type="predicted"/>
<dbReference type="AlphaFoldDB" id="A6ISA6"/>
<keyword evidence="1" id="KW-0472">Membrane</keyword>
<evidence type="ECO:0000256" key="1">
    <source>
        <dbReference type="SAM" id="Phobius"/>
    </source>
</evidence>
<keyword evidence="1" id="KW-1133">Transmembrane helix</keyword>
<feature type="transmembrane region" description="Helical" evidence="1">
    <location>
        <begin position="33"/>
        <end position="58"/>
    </location>
</feature>
<evidence type="ECO:0000313" key="2">
    <source>
        <dbReference type="EMBL" id="EDL80458.1"/>
    </source>
</evidence>
<keyword evidence="1" id="KW-0812">Transmembrane</keyword>
<gene>
    <name evidence="2" type="ORF">rCG_30818</name>
</gene>
<evidence type="ECO:0000313" key="3">
    <source>
        <dbReference type="Proteomes" id="UP000234681"/>
    </source>
</evidence>
<dbReference type="EMBL" id="CH473968">
    <property type="protein sequence ID" value="EDL80458.1"/>
    <property type="molecule type" value="Genomic_DNA"/>
</dbReference>
<sequence length="60" mass="6632">MQKKAMCIYSCKGVCIFITHTLLHVRMYLDHGYVPVCVLSFIPLGNCLSLCPSASVLLSL</sequence>
<accession>A6ISA6</accession>
<dbReference type="Proteomes" id="UP000234681">
    <property type="component" value="Chromosome 5"/>
</dbReference>
<name>A6ISA6_RAT</name>
<reference evidence="3" key="1">
    <citation type="submission" date="2005-09" db="EMBL/GenBank/DDBJ databases">
        <authorList>
            <person name="Mural R.J."/>
            <person name="Li P.W."/>
            <person name="Adams M.D."/>
            <person name="Amanatides P.G."/>
            <person name="Baden-Tillson H."/>
            <person name="Barnstead M."/>
            <person name="Chin S.H."/>
            <person name="Dew I."/>
            <person name="Evans C.A."/>
            <person name="Ferriera S."/>
            <person name="Flanigan M."/>
            <person name="Fosler C."/>
            <person name="Glodek A."/>
            <person name="Gu Z."/>
            <person name="Holt R.A."/>
            <person name="Jennings D."/>
            <person name="Kraft C.L."/>
            <person name="Lu F."/>
            <person name="Nguyen T."/>
            <person name="Nusskern D.R."/>
            <person name="Pfannkoch C.M."/>
            <person name="Sitter C."/>
            <person name="Sutton G.G."/>
            <person name="Venter J.C."/>
            <person name="Wang Z."/>
            <person name="Woodage T."/>
            <person name="Zheng X.H."/>
            <person name="Zhong F."/>
        </authorList>
    </citation>
    <scope>NUCLEOTIDE SEQUENCE [LARGE SCALE GENOMIC DNA]</scope>
    <source>
        <strain>BN</strain>
        <strain evidence="3">Sprague-Dawley</strain>
    </source>
</reference>
<protein>
    <submittedName>
        <fullName evidence="2">RCG30818, isoform CRA_b</fullName>
    </submittedName>
</protein>